<dbReference type="SUPFAM" id="SSF89562">
    <property type="entry name" value="RraA-like"/>
    <property type="match status" value="1"/>
</dbReference>
<dbReference type="CDD" id="cd16841">
    <property type="entry name" value="RraA_family"/>
    <property type="match status" value="1"/>
</dbReference>
<gene>
    <name evidence="5" type="ORF">PFY00_06495</name>
</gene>
<dbReference type="Pfam" id="PF03737">
    <property type="entry name" value="RraA-like"/>
    <property type="match status" value="1"/>
</dbReference>
<keyword evidence="6" id="KW-1185">Reference proteome</keyword>
<accession>A0ABT4XR40</accession>
<dbReference type="PANTHER" id="PTHR33254:SF4">
    <property type="entry name" value="4-HYDROXY-4-METHYL-2-OXOGLUTARATE ALDOLASE 3-RELATED"/>
    <property type="match status" value="1"/>
</dbReference>
<protein>
    <recommendedName>
        <fullName evidence="2">Putative 4-hydroxy-4-methyl-2-oxoglutarate aldolase</fullName>
    </recommendedName>
    <alternativeName>
        <fullName evidence="3">Regulator of ribonuclease activity homolog</fullName>
    </alternativeName>
    <alternativeName>
        <fullName evidence="4">RraA-like protein</fullName>
    </alternativeName>
</protein>
<evidence type="ECO:0000256" key="1">
    <source>
        <dbReference type="ARBA" id="ARBA00001968"/>
    </source>
</evidence>
<dbReference type="InterPro" id="IPR036704">
    <property type="entry name" value="RraA/RraA-like_sf"/>
</dbReference>
<dbReference type="InterPro" id="IPR005493">
    <property type="entry name" value="RraA/RraA-like"/>
</dbReference>
<dbReference type="EMBL" id="JAQIOY010000002">
    <property type="protein sequence ID" value="MDA7424367.1"/>
    <property type="molecule type" value="Genomic_DNA"/>
</dbReference>
<comment type="caution">
    <text evidence="5">The sequence shown here is derived from an EMBL/GenBank/DDBJ whole genome shotgun (WGS) entry which is preliminary data.</text>
</comment>
<reference evidence="5 6" key="1">
    <citation type="submission" date="2023-01" db="EMBL/GenBank/DDBJ databases">
        <title>Thalassococcus onchidii sp. nov., isolated from a marine invertebrate from the South China Sea.</title>
        <authorList>
            <person name="Xu S."/>
            <person name="Liu Z."/>
            <person name="Xu Y."/>
        </authorList>
    </citation>
    <scope>NUCLEOTIDE SEQUENCE [LARGE SCALE GENOMIC DNA]</scope>
    <source>
        <strain evidence="5 6">KCTC 32084</strain>
    </source>
</reference>
<dbReference type="PANTHER" id="PTHR33254">
    <property type="entry name" value="4-HYDROXY-4-METHYL-2-OXOGLUTARATE ALDOLASE 3-RELATED"/>
    <property type="match status" value="1"/>
</dbReference>
<proteinExistence type="predicted"/>
<dbReference type="Proteomes" id="UP001210720">
    <property type="component" value="Unassembled WGS sequence"/>
</dbReference>
<evidence type="ECO:0000256" key="4">
    <source>
        <dbReference type="ARBA" id="ARBA00030169"/>
    </source>
</evidence>
<comment type="cofactor">
    <cofactor evidence="1">
        <name>a divalent metal cation</name>
        <dbReference type="ChEBI" id="CHEBI:60240"/>
    </cofactor>
</comment>
<evidence type="ECO:0000313" key="5">
    <source>
        <dbReference type="EMBL" id="MDA7424367.1"/>
    </source>
</evidence>
<dbReference type="Gene3D" id="3.50.30.40">
    <property type="entry name" value="Ribonuclease E inhibitor RraA/RraA-like"/>
    <property type="match status" value="1"/>
</dbReference>
<dbReference type="RefSeq" id="WP_271431724.1">
    <property type="nucleotide sequence ID" value="NZ_JAQIOY010000002.1"/>
</dbReference>
<evidence type="ECO:0000313" key="6">
    <source>
        <dbReference type="Proteomes" id="UP001210720"/>
    </source>
</evidence>
<organism evidence="5 6">
    <name type="scientific">Thalassococcus lentus</name>
    <dbReference type="NCBI Taxonomy" id="1210524"/>
    <lineage>
        <taxon>Bacteria</taxon>
        <taxon>Pseudomonadati</taxon>
        <taxon>Pseudomonadota</taxon>
        <taxon>Alphaproteobacteria</taxon>
        <taxon>Rhodobacterales</taxon>
        <taxon>Roseobacteraceae</taxon>
        <taxon>Thalassococcus</taxon>
    </lineage>
</organism>
<sequence>MIELPATLSVNPTRSRPSAEQIAAFQSVPTGFVADALGGGGALEQQVAQLDTSGVLPAHVAGPALTADNGPADVLATFAALPLVQEGDVVIGGFSGHLGCAAGGDRLCGMLRNCGAAGFVTDGPVRDFDGILAAGLPVWCAGITPASPYMSGPGRVGYAVQVAGQQIETGDMIVADRDGVVVVAFARIDEVIERLETIKVQEAELDAKVAAGLKWPSWVDDLT</sequence>
<evidence type="ECO:0000256" key="3">
    <source>
        <dbReference type="ARBA" id="ARBA00029596"/>
    </source>
</evidence>
<name>A0ABT4XR40_9RHOB</name>
<evidence type="ECO:0000256" key="2">
    <source>
        <dbReference type="ARBA" id="ARBA00016549"/>
    </source>
</evidence>